<dbReference type="Pfam" id="PF00892">
    <property type="entry name" value="EamA"/>
    <property type="match status" value="1"/>
</dbReference>
<feature type="transmembrane region" description="Helical" evidence="1">
    <location>
        <begin position="284"/>
        <end position="306"/>
    </location>
</feature>
<dbReference type="Gene3D" id="1.10.3730.20">
    <property type="match status" value="1"/>
</dbReference>
<dbReference type="EMBL" id="CAMPGE010005984">
    <property type="protein sequence ID" value="CAI2364831.1"/>
    <property type="molecule type" value="Genomic_DNA"/>
</dbReference>
<sequence>MYRLLSEEGLEEALQEENDVDKTEKEANNLKQVEKNQFLSVVYAAFCGVMFSFTNYIYGHFSTSGTVTRETFAFGTLVFAVGYYFVEFIHFKRQGKKYLTWQDSNFRNPETGKFCWKRFSAIFLYSAIILVSGYFLLYTFQFGTYGNMNHGILTSLFGLSAIFSAVLAYFLFGDRLKIFHVIGIILMLICIVGLSLGSTKNSEIELLDETAAEISDTPLFYALLSIALGIICPISFAGSGMVVRYASNNYGTKSLQLTLIGFLWYNIVLFPALLITYLGGYQPFIASDFLLNTFCGILGAFSIIVLNKALTLGLAGPVFALANLQIIIQSILDAIFLSQVPTWIEIVAAVFGILGCCTIALGPDLAKKFKSNHEKYQASDSKDI</sequence>
<name>A0AAD1XBG5_EUPCR</name>
<feature type="transmembrane region" description="Helical" evidence="1">
    <location>
        <begin position="122"/>
        <end position="140"/>
    </location>
</feature>
<protein>
    <recommendedName>
        <fullName evidence="2">EamA domain-containing protein</fullName>
    </recommendedName>
</protein>
<dbReference type="AlphaFoldDB" id="A0AAD1XBG5"/>
<feature type="transmembrane region" description="Helical" evidence="1">
    <location>
        <begin position="318"/>
        <end position="337"/>
    </location>
</feature>
<feature type="transmembrane region" description="Helical" evidence="1">
    <location>
        <begin position="255"/>
        <end position="278"/>
    </location>
</feature>
<keyword evidence="1" id="KW-0812">Transmembrane</keyword>
<dbReference type="SUPFAM" id="SSF103481">
    <property type="entry name" value="Multidrug resistance efflux transporter EmrE"/>
    <property type="match status" value="1"/>
</dbReference>
<keyword evidence="4" id="KW-1185">Reference proteome</keyword>
<evidence type="ECO:0000259" key="2">
    <source>
        <dbReference type="Pfam" id="PF00892"/>
    </source>
</evidence>
<feature type="domain" description="EamA" evidence="2">
    <location>
        <begin position="225"/>
        <end position="359"/>
    </location>
</feature>
<evidence type="ECO:0000313" key="4">
    <source>
        <dbReference type="Proteomes" id="UP001295684"/>
    </source>
</evidence>
<keyword evidence="1" id="KW-1133">Transmembrane helix</keyword>
<feature type="transmembrane region" description="Helical" evidence="1">
    <location>
        <begin position="179"/>
        <end position="199"/>
    </location>
</feature>
<evidence type="ECO:0000313" key="3">
    <source>
        <dbReference type="EMBL" id="CAI2364831.1"/>
    </source>
</evidence>
<feature type="transmembrane region" description="Helical" evidence="1">
    <location>
        <begin position="343"/>
        <end position="362"/>
    </location>
</feature>
<dbReference type="GO" id="GO:0016020">
    <property type="term" value="C:membrane"/>
    <property type="evidence" value="ECO:0007669"/>
    <property type="project" value="InterPro"/>
</dbReference>
<feature type="transmembrane region" description="Helical" evidence="1">
    <location>
        <begin position="38"/>
        <end position="59"/>
    </location>
</feature>
<feature type="transmembrane region" description="Helical" evidence="1">
    <location>
        <begin position="219"/>
        <end position="243"/>
    </location>
</feature>
<accession>A0AAD1XBG5</accession>
<evidence type="ECO:0000256" key="1">
    <source>
        <dbReference type="SAM" id="Phobius"/>
    </source>
</evidence>
<organism evidence="3 4">
    <name type="scientific">Euplotes crassus</name>
    <dbReference type="NCBI Taxonomy" id="5936"/>
    <lineage>
        <taxon>Eukaryota</taxon>
        <taxon>Sar</taxon>
        <taxon>Alveolata</taxon>
        <taxon>Ciliophora</taxon>
        <taxon>Intramacronucleata</taxon>
        <taxon>Spirotrichea</taxon>
        <taxon>Hypotrichia</taxon>
        <taxon>Euplotida</taxon>
        <taxon>Euplotidae</taxon>
        <taxon>Moneuplotes</taxon>
    </lineage>
</organism>
<dbReference type="InterPro" id="IPR000620">
    <property type="entry name" value="EamA_dom"/>
</dbReference>
<dbReference type="Proteomes" id="UP001295684">
    <property type="component" value="Unassembled WGS sequence"/>
</dbReference>
<keyword evidence="1" id="KW-0472">Membrane</keyword>
<gene>
    <name evidence="3" type="ORF">ECRASSUSDP1_LOCUS6181</name>
</gene>
<feature type="transmembrane region" description="Helical" evidence="1">
    <location>
        <begin position="152"/>
        <end position="172"/>
    </location>
</feature>
<feature type="transmembrane region" description="Helical" evidence="1">
    <location>
        <begin position="71"/>
        <end position="89"/>
    </location>
</feature>
<reference evidence="3" key="1">
    <citation type="submission" date="2023-07" db="EMBL/GenBank/DDBJ databases">
        <authorList>
            <consortium name="AG Swart"/>
            <person name="Singh M."/>
            <person name="Singh A."/>
            <person name="Seah K."/>
            <person name="Emmerich C."/>
        </authorList>
    </citation>
    <scope>NUCLEOTIDE SEQUENCE</scope>
    <source>
        <strain evidence="3">DP1</strain>
    </source>
</reference>
<comment type="caution">
    <text evidence="3">The sequence shown here is derived from an EMBL/GenBank/DDBJ whole genome shotgun (WGS) entry which is preliminary data.</text>
</comment>
<dbReference type="InterPro" id="IPR037185">
    <property type="entry name" value="EmrE-like"/>
</dbReference>
<proteinExistence type="predicted"/>